<protein>
    <submittedName>
        <fullName evidence="2">Uncharacterized protein</fullName>
    </submittedName>
</protein>
<sequence>MMANYAPPTATVDESFLPDFNAEDFYTSATQIHFMQGANDASKRYAVYIPAAIGIFGLGTLISDSEEESTHNAPVADVQADGPSPTEEEVHEVIDGIKYRDGLVLEAYRSDTFPADETDNYEDSSSTIEPRVLI</sequence>
<name>A0A4R0R3A4_9APHY</name>
<keyword evidence="3" id="KW-1185">Reference proteome</keyword>
<feature type="region of interest" description="Disordered" evidence="1">
    <location>
        <begin position="114"/>
        <end position="134"/>
    </location>
</feature>
<evidence type="ECO:0000313" key="2">
    <source>
        <dbReference type="EMBL" id="TCD61661.1"/>
    </source>
</evidence>
<reference evidence="2 3" key="1">
    <citation type="submission" date="2018-11" db="EMBL/GenBank/DDBJ databases">
        <title>Genome assembly of Steccherinum ochraceum LE-BIN_3174, the white-rot fungus of the Steccherinaceae family (The Residual Polyporoid clade, Polyporales, Basidiomycota).</title>
        <authorList>
            <person name="Fedorova T.V."/>
            <person name="Glazunova O.A."/>
            <person name="Landesman E.O."/>
            <person name="Moiseenko K.V."/>
            <person name="Psurtseva N.V."/>
            <person name="Savinova O.S."/>
            <person name="Shakhova N.V."/>
            <person name="Tyazhelova T.V."/>
            <person name="Vasina D.V."/>
        </authorList>
    </citation>
    <scope>NUCLEOTIDE SEQUENCE [LARGE SCALE GENOMIC DNA]</scope>
    <source>
        <strain evidence="2 3">LE-BIN_3174</strain>
    </source>
</reference>
<evidence type="ECO:0000313" key="3">
    <source>
        <dbReference type="Proteomes" id="UP000292702"/>
    </source>
</evidence>
<proteinExistence type="predicted"/>
<organism evidence="2 3">
    <name type="scientific">Steccherinum ochraceum</name>
    <dbReference type="NCBI Taxonomy" id="92696"/>
    <lineage>
        <taxon>Eukaryota</taxon>
        <taxon>Fungi</taxon>
        <taxon>Dikarya</taxon>
        <taxon>Basidiomycota</taxon>
        <taxon>Agaricomycotina</taxon>
        <taxon>Agaricomycetes</taxon>
        <taxon>Polyporales</taxon>
        <taxon>Steccherinaceae</taxon>
        <taxon>Steccherinum</taxon>
    </lineage>
</organism>
<evidence type="ECO:0000256" key="1">
    <source>
        <dbReference type="SAM" id="MobiDB-lite"/>
    </source>
</evidence>
<accession>A0A4R0R3A4</accession>
<dbReference type="Proteomes" id="UP000292702">
    <property type="component" value="Unassembled WGS sequence"/>
</dbReference>
<feature type="region of interest" description="Disordered" evidence="1">
    <location>
        <begin position="66"/>
        <end position="86"/>
    </location>
</feature>
<dbReference type="AlphaFoldDB" id="A0A4R0R3A4"/>
<comment type="caution">
    <text evidence="2">The sequence shown here is derived from an EMBL/GenBank/DDBJ whole genome shotgun (WGS) entry which is preliminary data.</text>
</comment>
<gene>
    <name evidence="2" type="ORF">EIP91_008109</name>
</gene>
<dbReference type="EMBL" id="RWJN01000441">
    <property type="protein sequence ID" value="TCD61661.1"/>
    <property type="molecule type" value="Genomic_DNA"/>
</dbReference>